<dbReference type="Pfam" id="PF07859">
    <property type="entry name" value="Abhydrolase_3"/>
    <property type="match status" value="1"/>
</dbReference>
<dbReference type="InterPro" id="IPR013094">
    <property type="entry name" value="AB_hydrolase_3"/>
</dbReference>
<feature type="domain" description="Alpha/beta hydrolase fold-3" evidence="2">
    <location>
        <begin position="118"/>
        <end position="337"/>
    </location>
</feature>
<dbReference type="SUPFAM" id="SSF53474">
    <property type="entry name" value="alpha/beta-Hydrolases"/>
    <property type="match status" value="1"/>
</dbReference>
<keyword evidence="1 3" id="KW-0378">Hydrolase</keyword>
<keyword evidence="4" id="KW-1185">Reference proteome</keyword>
<evidence type="ECO:0000313" key="4">
    <source>
        <dbReference type="Proteomes" id="UP000215694"/>
    </source>
</evidence>
<dbReference type="Gene3D" id="3.40.50.1820">
    <property type="entry name" value="alpha/beta hydrolase"/>
    <property type="match status" value="1"/>
</dbReference>
<evidence type="ECO:0000256" key="1">
    <source>
        <dbReference type="ARBA" id="ARBA00022801"/>
    </source>
</evidence>
<sequence>MYKELVKRLGENSKVEIINGQEIIIKDIPEVKEQGTLDPRVMDVMLNPEKYPYENKKADKTYTYNNFPVGMFRSIFGWDNEDLTNGEIETTHKIIKGINGDIPVRIYSPKSDEKMPALVFIHGGGFIAGSVDVVENPCKFIAKKANAVVISVDYRLAPEHQFPKGFDDCFDVIKWVYNNGEEINVDSNKIGVSGDSAGGNLSAVCTLKDRDLGTNMIKYQALIYPATIISEKETPYYNWSLDDYEMNSNEELIKKAVCGLKDSTGMLSLYMTDSSLAEDRYVSPLLVEDLSNLPKTLMVVGEYDFIRTQGEAYSKRLKESNIDCRTIRYRGMDHAFIDKLGLYPQAEDCMNEIANDLKSL</sequence>
<dbReference type="Proteomes" id="UP000215694">
    <property type="component" value="Unassembled WGS sequence"/>
</dbReference>
<dbReference type="InterPro" id="IPR029058">
    <property type="entry name" value="AB_hydrolase_fold"/>
</dbReference>
<dbReference type="EMBL" id="NOJY02000011">
    <property type="protein sequence ID" value="RDY27694.1"/>
    <property type="molecule type" value="Genomic_DNA"/>
</dbReference>
<dbReference type="OrthoDB" id="24847at2"/>
<protein>
    <submittedName>
        <fullName evidence="3">Alpha/beta hydrolase</fullName>
    </submittedName>
</protein>
<accession>A0A371J4S6</accession>
<dbReference type="PANTHER" id="PTHR48081">
    <property type="entry name" value="AB HYDROLASE SUPERFAMILY PROTEIN C4A8.06C"/>
    <property type="match status" value="1"/>
</dbReference>
<name>A0A371J4S6_9FIRM</name>
<dbReference type="RefSeq" id="WP_094367530.1">
    <property type="nucleotide sequence ID" value="NZ_NOJY02000011.1"/>
</dbReference>
<dbReference type="PANTHER" id="PTHR48081:SF8">
    <property type="entry name" value="ALPHA_BETA HYDROLASE FOLD-3 DOMAIN-CONTAINING PROTEIN-RELATED"/>
    <property type="match status" value="1"/>
</dbReference>
<proteinExistence type="predicted"/>
<reference evidence="3 4" key="1">
    <citation type="journal article" date="2017" name="Genome Announc.">
        <title>Draft Genome Sequence of Romboutsia weinsteinii sp. nov. Strain CCRI-19649(T) Isolated from Surface Water.</title>
        <authorList>
            <person name="Maheux A.F."/>
            <person name="Boudreau D.K."/>
            <person name="Berube E."/>
            <person name="Boissinot M."/>
            <person name="Cantin P."/>
            <person name="Raymond F."/>
            <person name="Corbeil J."/>
            <person name="Omar R.F."/>
            <person name="Bergeron M.G."/>
        </authorList>
    </citation>
    <scope>NUCLEOTIDE SEQUENCE [LARGE SCALE GENOMIC DNA]</scope>
    <source>
        <strain evidence="3 4">CCRI-19649</strain>
    </source>
</reference>
<comment type="caution">
    <text evidence="3">The sequence shown here is derived from an EMBL/GenBank/DDBJ whole genome shotgun (WGS) entry which is preliminary data.</text>
</comment>
<gene>
    <name evidence="3" type="ORF">CHL78_008195</name>
</gene>
<dbReference type="GO" id="GO:0016787">
    <property type="term" value="F:hydrolase activity"/>
    <property type="evidence" value="ECO:0007669"/>
    <property type="project" value="UniProtKB-KW"/>
</dbReference>
<dbReference type="InterPro" id="IPR050300">
    <property type="entry name" value="GDXG_lipolytic_enzyme"/>
</dbReference>
<dbReference type="AlphaFoldDB" id="A0A371J4S6"/>
<evidence type="ECO:0000259" key="2">
    <source>
        <dbReference type="Pfam" id="PF07859"/>
    </source>
</evidence>
<evidence type="ECO:0000313" key="3">
    <source>
        <dbReference type="EMBL" id="RDY27694.1"/>
    </source>
</evidence>
<organism evidence="3 4">
    <name type="scientific">Romboutsia weinsteinii</name>
    <dbReference type="NCBI Taxonomy" id="2020949"/>
    <lineage>
        <taxon>Bacteria</taxon>
        <taxon>Bacillati</taxon>
        <taxon>Bacillota</taxon>
        <taxon>Clostridia</taxon>
        <taxon>Peptostreptococcales</taxon>
        <taxon>Peptostreptococcaceae</taxon>
        <taxon>Romboutsia</taxon>
    </lineage>
</organism>